<comment type="caution">
    <text evidence="1">The sequence shown here is derived from an EMBL/GenBank/DDBJ whole genome shotgun (WGS) entry which is preliminary data.</text>
</comment>
<evidence type="ECO:0000313" key="2">
    <source>
        <dbReference type="Proteomes" id="UP000436088"/>
    </source>
</evidence>
<protein>
    <submittedName>
        <fullName evidence="1">Uncharacterized protein</fullName>
    </submittedName>
</protein>
<reference evidence="1" key="1">
    <citation type="submission" date="2019-09" db="EMBL/GenBank/DDBJ databases">
        <title>Draft genome information of white flower Hibiscus syriacus.</title>
        <authorList>
            <person name="Kim Y.-M."/>
        </authorList>
    </citation>
    <scope>NUCLEOTIDE SEQUENCE [LARGE SCALE GENOMIC DNA]</scope>
    <source>
        <strain evidence="1">YM2019G1</strain>
    </source>
</reference>
<sequence length="195" mass="21239">MRSGISEKLQRTLAPQTELKFEEASNEASTLRLYQAAGGGVHMIILVWRGGGISVAQRAEISGSGQGPAEVWRDWIEAVEGTVENSIPSSSIKMTGLDFGIPSSHPKLTSPSDFRHLAVALGHRIPREYTEGAPIELAARKSEIGVQNYADQAAEWEHGVVFLGEVSTGYYDRTGVLSAEDIVEEEVEMSYLLHL</sequence>
<dbReference type="Proteomes" id="UP000436088">
    <property type="component" value="Unassembled WGS sequence"/>
</dbReference>
<evidence type="ECO:0000313" key="1">
    <source>
        <dbReference type="EMBL" id="KAE8725569.1"/>
    </source>
</evidence>
<dbReference type="AlphaFoldDB" id="A0A6A3CEJ9"/>
<proteinExistence type="predicted"/>
<keyword evidence="2" id="KW-1185">Reference proteome</keyword>
<name>A0A6A3CEJ9_HIBSY</name>
<dbReference type="EMBL" id="VEPZ02000412">
    <property type="protein sequence ID" value="KAE8725569.1"/>
    <property type="molecule type" value="Genomic_DNA"/>
</dbReference>
<accession>A0A6A3CEJ9</accession>
<gene>
    <name evidence="1" type="ORF">F3Y22_tig00008386pilonHSYRG00030</name>
</gene>
<organism evidence="1 2">
    <name type="scientific">Hibiscus syriacus</name>
    <name type="common">Rose of Sharon</name>
    <dbReference type="NCBI Taxonomy" id="106335"/>
    <lineage>
        <taxon>Eukaryota</taxon>
        <taxon>Viridiplantae</taxon>
        <taxon>Streptophyta</taxon>
        <taxon>Embryophyta</taxon>
        <taxon>Tracheophyta</taxon>
        <taxon>Spermatophyta</taxon>
        <taxon>Magnoliopsida</taxon>
        <taxon>eudicotyledons</taxon>
        <taxon>Gunneridae</taxon>
        <taxon>Pentapetalae</taxon>
        <taxon>rosids</taxon>
        <taxon>malvids</taxon>
        <taxon>Malvales</taxon>
        <taxon>Malvaceae</taxon>
        <taxon>Malvoideae</taxon>
        <taxon>Hibiscus</taxon>
    </lineage>
</organism>